<reference evidence="1" key="1">
    <citation type="submission" date="2022-06" db="EMBL/GenBank/DDBJ databases">
        <title>Lutimaribacter sp. EGI FJ00013, a novel bacterium isolated from a salt lake sediment enrichment.</title>
        <authorList>
            <person name="Gao L."/>
            <person name="Fang B.-Z."/>
            <person name="Li W.-J."/>
        </authorList>
    </citation>
    <scope>NUCLEOTIDE SEQUENCE</scope>
    <source>
        <strain evidence="1">EGI FJ00013</strain>
    </source>
</reference>
<sequence>MRRILASALLLFTAPAASAHPHVFVDTALHIVTDDAGRITGVEVHWAYDELYSLLVLEDMALDDDYDGVLTEAELEALHGFDMNWVEGFAGDLYASRSGGALVLGPPQPRGTEFADGKIVTRHYRPLADGTAQSVTLRAYDPTFYTAYDLTGGVHAPEGCEVAIEKPDLDSAYAEVEDQLEDLPPDPEDYPAVGDLFADTVVVSCG</sequence>
<keyword evidence="2" id="KW-1185">Reference proteome</keyword>
<evidence type="ECO:0000313" key="1">
    <source>
        <dbReference type="EMBL" id="MCM2563843.1"/>
    </source>
</evidence>
<evidence type="ECO:0000313" key="2">
    <source>
        <dbReference type="Proteomes" id="UP001203036"/>
    </source>
</evidence>
<name>A0ACC5ZZP3_9RHOB</name>
<accession>A0ACC5ZZP3</accession>
<organism evidence="1 2">
    <name type="scientific">Lutimaribacter degradans</name>
    <dbReference type="NCBI Taxonomy" id="2945989"/>
    <lineage>
        <taxon>Bacteria</taxon>
        <taxon>Pseudomonadati</taxon>
        <taxon>Pseudomonadota</taxon>
        <taxon>Alphaproteobacteria</taxon>
        <taxon>Rhodobacterales</taxon>
        <taxon>Roseobacteraceae</taxon>
        <taxon>Lutimaribacter</taxon>
    </lineage>
</organism>
<proteinExistence type="predicted"/>
<dbReference type="Proteomes" id="UP001203036">
    <property type="component" value="Unassembled WGS sequence"/>
</dbReference>
<dbReference type="EMBL" id="JAMQGO010000018">
    <property type="protein sequence ID" value="MCM2563843.1"/>
    <property type="molecule type" value="Genomic_DNA"/>
</dbReference>
<protein>
    <submittedName>
        <fullName evidence="1">DUF1007 family protein</fullName>
    </submittedName>
</protein>
<gene>
    <name evidence="1" type="ORF">M8744_16970</name>
</gene>
<comment type="caution">
    <text evidence="1">The sequence shown here is derived from an EMBL/GenBank/DDBJ whole genome shotgun (WGS) entry which is preliminary data.</text>
</comment>